<evidence type="ECO:0000313" key="2">
    <source>
        <dbReference type="EMBL" id="GBM73452.1"/>
    </source>
</evidence>
<sequence>MKSYRIFFHKTTPQQINPTHTNPSSGIFPYAFQYTLTNNKSVSLPSPPPIYDFKTKATCTSSIPLPKTRRHSNQELIQCINLILCIILILGIMLILRISRAKTKAAEANIHGSNRVRELIQST</sequence>
<feature type="transmembrane region" description="Helical" evidence="1">
    <location>
        <begin position="76"/>
        <end position="96"/>
    </location>
</feature>
<gene>
    <name evidence="2" type="ORF">AVEN_64751_1</name>
</gene>
<keyword evidence="3" id="KW-1185">Reference proteome</keyword>
<organism evidence="2 3">
    <name type="scientific">Araneus ventricosus</name>
    <name type="common">Orbweaver spider</name>
    <name type="synonym">Epeira ventricosa</name>
    <dbReference type="NCBI Taxonomy" id="182803"/>
    <lineage>
        <taxon>Eukaryota</taxon>
        <taxon>Metazoa</taxon>
        <taxon>Ecdysozoa</taxon>
        <taxon>Arthropoda</taxon>
        <taxon>Chelicerata</taxon>
        <taxon>Arachnida</taxon>
        <taxon>Araneae</taxon>
        <taxon>Araneomorphae</taxon>
        <taxon>Entelegynae</taxon>
        <taxon>Araneoidea</taxon>
        <taxon>Araneidae</taxon>
        <taxon>Araneus</taxon>
    </lineage>
</organism>
<evidence type="ECO:0000256" key="1">
    <source>
        <dbReference type="SAM" id="Phobius"/>
    </source>
</evidence>
<comment type="caution">
    <text evidence="2">The sequence shown here is derived from an EMBL/GenBank/DDBJ whole genome shotgun (WGS) entry which is preliminary data.</text>
</comment>
<keyword evidence="1" id="KW-0472">Membrane</keyword>
<dbReference type="AlphaFoldDB" id="A0A4Y2I7S6"/>
<dbReference type="Proteomes" id="UP000499080">
    <property type="component" value="Unassembled WGS sequence"/>
</dbReference>
<evidence type="ECO:0000313" key="3">
    <source>
        <dbReference type="Proteomes" id="UP000499080"/>
    </source>
</evidence>
<accession>A0A4Y2I7S6</accession>
<reference evidence="2 3" key="1">
    <citation type="journal article" date="2019" name="Sci. Rep.">
        <title>Orb-weaving spider Araneus ventricosus genome elucidates the spidroin gene catalogue.</title>
        <authorList>
            <person name="Kono N."/>
            <person name="Nakamura H."/>
            <person name="Ohtoshi R."/>
            <person name="Moran D.A.P."/>
            <person name="Shinohara A."/>
            <person name="Yoshida Y."/>
            <person name="Fujiwara M."/>
            <person name="Mori M."/>
            <person name="Tomita M."/>
            <person name="Arakawa K."/>
        </authorList>
    </citation>
    <scope>NUCLEOTIDE SEQUENCE [LARGE SCALE GENOMIC DNA]</scope>
</reference>
<keyword evidence="1" id="KW-1133">Transmembrane helix</keyword>
<keyword evidence="1" id="KW-0812">Transmembrane</keyword>
<protein>
    <submittedName>
        <fullName evidence="2">Uncharacterized protein</fullName>
    </submittedName>
</protein>
<dbReference type="EMBL" id="BGPR01002439">
    <property type="protein sequence ID" value="GBM73452.1"/>
    <property type="molecule type" value="Genomic_DNA"/>
</dbReference>
<proteinExistence type="predicted"/>
<name>A0A4Y2I7S6_ARAVE</name>